<dbReference type="EMBL" id="ML119111">
    <property type="protein sequence ID" value="RPB15815.1"/>
    <property type="molecule type" value="Genomic_DNA"/>
</dbReference>
<name>A0A3N4LCU5_9PEZI</name>
<proteinExistence type="predicted"/>
<keyword evidence="1" id="KW-0472">Membrane</keyword>
<organism evidence="2 3">
    <name type="scientific">Morchella conica CCBAS932</name>
    <dbReference type="NCBI Taxonomy" id="1392247"/>
    <lineage>
        <taxon>Eukaryota</taxon>
        <taxon>Fungi</taxon>
        <taxon>Dikarya</taxon>
        <taxon>Ascomycota</taxon>
        <taxon>Pezizomycotina</taxon>
        <taxon>Pezizomycetes</taxon>
        <taxon>Pezizales</taxon>
        <taxon>Morchellaceae</taxon>
        <taxon>Morchella</taxon>
    </lineage>
</organism>
<dbReference type="Proteomes" id="UP000277580">
    <property type="component" value="Unassembled WGS sequence"/>
</dbReference>
<sequence>MSSLAVGAFVRSYAGHFITGAFTLVATGGLIWDNHKGRRDAVDKLDTKIDGVKVDVSRVEKNLEKVHEDV</sequence>
<dbReference type="OrthoDB" id="10556590at2759"/>
<dbReference type="AlphaFoldDB" id="A0A3N4LCU5"/>
<keyword evidence="1" id="KW-1133">Transmembrane helix</keyword>
<evidence type="ECO:0000313" key="3">
    <source>
        <dbReference type="Proteomes" id="UP000277580"/>
    </source>
</evidence>
<feature type="transmembrane region" description="Helical" evidence="1">
    <location>
        <begin position="12"/>
        <end position="32"/>
    </location>
</feature>
<evidence type="ECO:0000256" key="1">
    <source>
        <dbReference type="SAM" id="Phobius"/>
    </source>
</evidence>
<keyword evidence="3" id="KW-1185">Reference proteome</keyword>
<keyword evidence="1" id="KW-0812">Transmembrane</keyword>
<reference evidence="2 3" key="1">
    <citation type="journal article" date="2018" name="Nat. Ecol. Evol.">
        <title>Pezizomycetes genomes reveal the molecular basis of ectomycorrhizal truffle lifestyle.</title>
        <authorList>
            <person name="Murat C."/>
            <person name="Payen T."/>
            <person name="Noel B."/>
            <person name="Kuo A."/>
            <person name="Morin E."/>
            <person name="Chen J."/>
            <person name="Kohler A."/>
            <person name="Krizsan K."/>
            <person name="Balestrini R."/>
            <person name="Da Silva C."/>
            <person name="Montanini B."/>
            <person name="Hainaut M."/>
            <person name="Levati E."/>
            <person name="Barry K.W."/>
            <person name="Belfiori B."/>
            <person name="Cichocki N."/>
            <person name="Clum A."/>
            <person name="Dockter R.B."/>
            <person name="Fauchery L."/>
            <person name="Guy J."/>
            <person name="Iotti M."/>
            <person name="Le Tacon F."/>
            <person name="Lindquist E.A."/>
            <person name="Lipzen A."/>
            <person name="Malagnac F."/>
            <person name="Mello A."/>
            <person name="Molinier V."/>
            <person name="Miyauchi S."/>
            <person name="Poulain J."/>
            <person name="Riccioni C."/>
            <person name="Rubini A."/>
            <person name="Sitrit Y."/>
            <person name="Splivallo R."/>
            <person name="Traeger S."/>
            <person name="Wang M."/>
            <person name="Zifcakova L."/>
            <person name="Wipf D."/>
            <person name="Zambonelli A."/>
            <person name="Paolocci F."/>
            <person name="Nowrousian M."/>
            <person name="Ottonello S."/>
            <person name="Baldrian P."/>
            <person name="Spatafora J.W."/>
            <person name="Henrissat B."/>
            <person name="Nagy L.G."/>
            <person name="Aury J.M."/>
            <person name="Wincker P."/>
            <person name="Grigoriev I.V."/>
            <person name="Bonfante P."/>
            <person name="Martin F.M."/>
        </authorList>
    </citation>
    <scope>NUCLEOTIDE SEQUENCE [LARGE SCALE GENOMIC DNA]</scope>
    <source>
        <strain evidence="2 3">CCBAS932</strain>
    </source>
</reference>
<gene>
    <name evidence="2" type="ORF">P167DRAFT_532756</name>
</gene>
<evidence type="ECO:0000313" key="2">
    <source>
        <dbReference type="EMBL" id="RPB15815.1"/>
    </source>
</evidence>
<accession>A0A3N4LCU5</accession>
<dbReference type="InParanoid" id="A0A3N4LCU5"/>
<protein>
    <submittedName>
        <fullName evidence="2">Uncharacterized protein</fullName>
    </submittedName>
</protein>